<keyword evidence="2" id="KW-0812">Transmembrane</keyword>
<feature type="region of interest" description="Disordered" evidence="1">
    <location>
        <begin position="123"/>
        <end position="167"/>
    </location>
</feature>
<reference evidence="3 4" key="1">
    <citation type="submission" date="2019-10" db="EMBL/GenBank/DDBJ databases">
        <authorList>
            <person name="Palmer J.M."/>
        </authorList>
    </citation>
    <scope>NUCLEOTIDE SEQUENCE [LARGE SCALE GENOMIC DNA]</scope>
    <source>
        <strain evidence="3 4">TWF694</strain>
    </source>
</reference>
<evidence type="ECO:0000313" key="3">
    <source>
        <dbReference type="EMBL" id="KAK6541207.1"/>
    </source>
</evidence>
<comment type="caution">
    <text evidence="3">The sequence shown here is derived from an EMBL/GenBank/DDBJ whole genome shotgun (WGS) entry which is preliminary data.</text>
</comment>
<dbReference type="AlphaFoldDB" id="A0AAV9XJX7"/>
<gene>
    <name evidence="3" type="ORF">TWF694_008574</name>
</gene>
<dbReference type="InterPro" id="IPR020999">
    <property type="entry name" value="Chitin_synth_reg_RCR"/>
</dbReference>
<proteinExistence type="predicted"/>
<evidence type="ECO:0008006" key="5">
    <source>
        <dbReference type="Google" id="ProtNLM"/>
    </source>
</evidence>
<feature type="transmembrane region" description="Helical" evidence="2">
    <location>
        <begin position="32"/>
        <end position="54"/>
    </location>
</feature>
<keyword evidence="2" id="KW-0472">Membrane</keyword>
<evidence type="ECO:0000256" key="2">
    <source>
        <dbReference type="SAM" id="Phobius"/>
    </source>
</evidence>
<sequence>MAPIRTLLRRQSDLFIDGGYGYGWWYSETAIIVKWSIGAALFVFILVYFVGGYLHAKRRLAKGLPPLAYHRWMIKREITPPDAYAYPIHFNGNNGGYGNYGGYAEPFQPPPPVYNPLMQPPPSYYPDNMPHGARGIPMNATKTNPDQNLPGQQPGPGGEASGSGPRP</sequence>
<keyword evidence="2" id="KW-1133">Transmembrane helix</keyword>
<keyword evidence="4" id="KW-1185">Reference proteome</keyword>
<organism evidence="3 4">
    <name type="scientific">Orbilia ellipsospora</name>
    <dbReference type="NCBI Taxonomy" id="2528407"/>
    <lineage>
        <taxon>Eukaryota</taxon>
        <taxon>Fungi</taxon>
        <taxon>Dikarya</taxon>
        <taxon>Ascomycota</taxon>
        <taxon>Pezizomycotina</taxon>
        <taxon>Orbiliomycetes</taxon>
        <taxon>Orbiliales</taxon>
        <taxon>Orbiliaceae</taxon>
        <taxon>Orbilia</taxon>
    </lineage>
</organism>
<evidence type="ECO:0000256" key="1">
    <source>
        <dbReference type="SAM" id="MobiDB-lite"/>
    </source>
</evidence>
<name>A0AAV9XJX7_9PEZI</name>
<dbReference type="Pfam" id="PF12273">
    <property type="entry name" value="RCR"/>
    <property type="match status" value="1"/>
</dbReference>
<dbReference type="Proteomes" id="UP001365542">
    <property type="component" value="Unassembled WGS sequence"/>
</dbReference>
<accession>A0AAV9XJX7</accession>
<dbReference type="EMBL" id="JAVHJO010000004">
    <property type="protein sequence ID" value="KAK6541207.1"/>
    <property type="molecule type" value="Genomic_DNA"/>
</dbReference>
<evidence type="ECO:0000313" key="4">
    <source>
        <dbReference type="Proteomes" id="UP001365542"/>
    </source>
</evidence>
<protein>
    <recommendedName>
        <fullName evidence="5">Ubiquitin-protein ligase sel1</fullName>
    </recommendedName>
</protein>
<feature type="compositionally biased region" description="Polar residues" evidence="1">
    <location>
        <begin position="140"/>
        <end position="149"/>
    </location>
</feature>